<dbReference type="EMBL" id="CP043494">
    <property type="protein sequence ID" value="WNG51123.1"/>
    <property type="molecule type" value="Genomic_DNA"/>
</dbReference>
<evidence type="ECO:0000313" key="2">
    <source>
        <dbReference type="EMBL" id="WNG51123.1"/>
    </source>
</evidence>
<reference evidence="2 3" key="1">
    <citation type="submission" date="2019-08" db="EMBL/GenBank/DDBJ databases">
        <title>Archangium and Cystobacter genomes.</title>
        <authorList>
            <person name="Chen I.-C.K."/>
            <person name="Wielgoss S."/>
        </authorList>
    </citation>
    <scope>NUCLEOTIDE SEQUENCE [LARGE SCALE GENOMIC DNA]</scope>
    <source>
        <strain evidence="2 3">Cbm 6</strain>
    </source>
</reference>
<dbReference type="InterPro" id="IPR028969">
    <property type="entry name" value="Imm52"/>
</dbReference>
<sequence length="245" mass="27535">MSESYLAGAYWGCRRESAGECARRAATFFRLLAECHPSYARWYEQASSPKRALELQFEPTEDSFVRFFGKKKYQSDGDGFHFSAWTGHDRQAGEGGMVMIHCGSDAEGAPNSVRLYFPKEPLGSEPMLTMSVAAGVMRVLAVAWEPDWAVVTSDDLWEQLSRHGEADTFVGWMTYISHNWGEVLPLTEPVRIEPVEGKGNLIILTPERLTATNTEHVALGHRIQRLLEERGLLREVGDRRQTPSA</sequence>
<name>A0ABY9X6V1_9BACT</name>
<organism evidence="2 3">
    <name type="scientific">Archangium minus</name>
    <dbReference type="NCBI Taxonomy" id="83450"/>
    <lineage>
        <taxon>Bacteria</taxon>
        <taxon>Pseudomonadati</taxon>
        <taxon>Myxococcota</taxon>
        <taxon>Myxococcia</taxon>
        <taxon>Myxococcales</taxon>
        <taxon>Cystobacterineae</taxon>
        <taxon>Archangiaceae</taxon>
        <taxon>Archangium</taxon>
    </lineage>
</organism>
<dbReference type="RefSeq" id="WP_395811029.1">
    <property type="nucleotide sequence ID" value="NZ_CP043494.1"/>
</dbReference>
<feature type="domain" description="Immunity protein 52" evidence="1">
    <location>
        <begin position="3"/>
        <end position="234"/>
    </location>
</feature>
<protein>
    <recommendedName>
        <fullName evidence="1">Immunity protein 52 domain-containing protein</fullName>
    </recommendedName>
</protein>
<proteinExistence type="predicted"/>
<evidence type="ECO:0000259" key="1">
    <source>
        <dbReference type="Pfam" id="PF15579"/>
    </source>
</evidence>
<evidence type="ECO:0000313" key="3">
    <source>
        <dbReference type="Proteomes" id="UP001611383"/>
    </source>
</evidence>
<dbReference type="Proteomes" id="UP001611383">
    <property type="component" value="Chromosome"/>
</dbReference>
<accession>A0ABY9X6V1</accession>
<gene>
    <name evidence="2" type="ORF">F0U60_48605</name>
</gene>
<dbReference type="Pfam" id="PF15579">
    <property type="entry name" value="Imm52"/>
    <property type="match status" value="1"/>
</dbReference>
<keyword evidence="3" id="KW-1185">Reference proteome</keyword>